<keyword evidence="2 4" id="KW-0479">Metal-binding</keyword>
<keyword evidence="1 4" id="KW-0349">Heme</keyword>
<keyword evidence="3 4" id="KW-0408">Iron</keyword>
<keyword evidence="6" id="KW-0732">Signal</keyword>
<dbReference type="PANTHER" id="PTHR35889">
    <property type="entry name" value="CYCLOINULO-OLIGOSACCHARIDE FRUCTANOTRANSFERASE-RELATED"/>
    <property type="match status" value="1"/>
</dbReference>
<feature type="compositionally biased region" description="Pro residues" evidence="5">
    <location>
        <begin position="137"/>
        <end position="191"/>
    </location>
</feature>
<dbReference type="EMBL" id="JANRMI010000002">
    <property type="protein sequence ID" value="MDG0816505.1"/>
    <property type="molecule type" value="Genomic_DNA"/>
</dbReference>
<reference evidence="8" key="1">
    <citation type="submission" date="2022-08" db="EMBL/GenBank/DDBJ databases">
        <title>Novel Bdellovibrio Species Isolated from Svalbard: Designation Bdellovibrio svalbardensis.</title>
        <authorList>
            <person name="Mitchell R.J."/>
            <person name="Choi S.Y."/>
        </authorList>
    </citation>
    <scope>NUCLEOTIDE SEQUENCE</scope>
    <source>
        <strain evidence="8">PAP01</strain>
    </source>
</reference>
<name>A0ABT6DI27_9BACT</name>
<evidence type="ECO:0000256" key="3">
    <source>
        <dbReference type="ARBA" id="ARBA00023004"/>
    </source>
</evidence>
<protein>
    <recommendedName>
        <fullName evidence="7">Cytochrome c domain-containing protein</fullName>
    </recommendedName>
</protein>
<evidence type="ECO:0000256" key="2">
    <source>
        <dbReference type="ARBA" id="ARBA00022723"/>
    </source>
</evidence>
<dbReference type="RefSeq" id="WP_277577984.1">
    <property type="nucleotide sequence ID" value="NZ_JANRMI010000002.1"/>
</dbReference>
<dbReference type="InterPro" id="IPR036909">
    <property type="entry name" value="Cyt_c-like_dom_sf"/>
</dbReference>
<evidence type="ECO:0000313" key="9">
    <source>
        <dbReference type="Proteomes" id="UP001152321"/>
    </source>
</evidence>
<gene>
    <name evidence="8" type="ORF">NWE73_09030</name>
</gene>
<evidence type="ECO:0000256" key="5">
    <source>
        <dbReference type="SAM" id="MobiDB-lite"/>
    </source>
</evidence>
<evidence type="ECO:0000256" key="4">
    <source>
        <dbReference type="PROSITE-ProRule" id="PRU00433"/>
    </source>
</evidence>
<proteinExistence type="predicted"/>
<dbReference type="PROSITE" id="PS51007">
    <property type="entry name" value="CYTC"/>
    <property type="match status" value="1"/>
</dbReference>
<dbReference type="Proteomes" id="UP001152321">
    <property type="component" value="Unassembled WGS sequence"/>
</dbReference>
<evidence type="ECO:0000313" key="8">
    <source>
        <dbReference type="EMBL" id="MDG0816505.1"/>
    </source>
</evidence>
<organism evidence="8 9">
    <name type="scientific">Bdellovibrio svalbardensis</name>
    <dbReference type="NCBI Taxonomy" id="2972972"/>
    <lineage>
        <taxon>Bacteria</taxon>
        <taxon>Pseudomonadati</taxon>
        <taxon>Bdellovibrionota</taxon>
        <taxon>Bdellovibrionia</taxon>
        <taxon>Bdellovibrionales</taxon>
        <taxon>Pseudobdellovibrionaceae</taxon>
        <taxon>Bdellovibrio</taxon>
    </lineage>
</organism>
<feature type="signal peptide" evidence="6">
    <location>
        <begin position="1"/>
        <end position="20"/>
    </location>
</feature>
<dbReference type="PROSITE" id="PS51257">
    <property type="entry name" value="PROKAR_LIPOPROTEIN"/>
    <property type="match status" value="1"/>
</dbReference>
<dbReference type="PANTHER" id="PTHR35889:SF3">
    <property type="entry name" value="F-BOX DOMAIN-CONTAINING PROTEIN"/>
    <property type="match status" value="1"/>
</dbReference>
<feature type="region of interest" description="Disordered" evidence="5">
    <location>
        <begin position="131"/>
        <end position="191"/>
    </location>
</feature>
<accession>A0ABT6DI27</accession>
<keyword evidence="9" id="KW-1185">Reference proteome</keyword>
<dbReference type="InterPro" id="IPR009056">
    <property type="entry name" value="Cyt_c-like_dom"/>
</dbReference>
<evidence type="ECO:0000256" key="1">
    <source>
        <dbReference type="ARBA" id="ARBA00022617"/>
    </source>
</evidence>
<evidence type="ECO:0000256" key="6">
    <source>
        <dbReference type="SAM" id="SignalP"/>
    </source>
</evidence>
<feature type="chain" id="PRO_5047098661" description="Cytochrome c domain-containing protein" evidence="6">
    <location>
        <begin position="21"/>
        <end position="274"/>
    </location>
</feature>
<evidence type="ECO:0000259" key="7">
    <source>
        <dbReference type="PROSITE" id="PS51007"/>
    </source>
</evidence>
<sequence length="274" mass="27835">MKLTKLFFVAGSLALLTSCSQGLFNSSWESSLPGTSSATDTNSSQSLTNPYADQALGILQTNCSSCHGSTGGSGNVYGLTDISHMVSAGLIVPGSPSQSLIYNEIVSNSMPPGSPLTSSEKQVIQQWIASGSVSTPTPSPNPTPAPAPSPTPTPRPSPVPTPAPTPVPTPAPSPTPTPVPTPAPTPVPAPAPSNPNATYSYISKNILQVHCTSCHSSSFKTYSGTMGYVSAGKPGSSSLYTATNSGSMPRGSSKLSSASIQAIKDWITAGAKNN</sequence>
<feature type="domain" description="Cytochrome c" evidence="7">
    <location>
        <begin position="50"/>
        <end position="271"/>
    </location>
</feature>
<dbReference type="SUPFAM" id="SSF46626">
    <property type="entry name" value="Cytochrome c"/>
    <property type="match status" value="1"/>
</dbReference>
<comment type="caution">
    <text evidence="8">The sequence shown here is derived from an EMBL/GenBank/DDBJ whole genome shotgun (WGS) entry which is preliminary data.</text>
</comment>